<gene>
    <name evidence="10" type="ORF">SAMN04488541_1001182</name>
</gene>
<protein>
    <submittedName>
        <fullName evidence="10">DNA-binding response regulator, OmpR family, contains REC and winged-helix (WHTH) domain</fullName>
    </submittedName>
</protein>
<dbReference type="PANTHER" id="PTHR48111">
    <property type="entry name" value="REGULATOR OF RPOS"/>
    <property type="match status" value="1"/>
</dbReference>
<feature type="domain" description="Response regulatory" evidence="8">
    <location>
        <begin position="3"/>
        <end position="117"/>
    </location>
</feature>
<reference evidence="11" key="1">
    <citation type="submission" date="2016-10" db="EMBL/GenBank/DDBJ databases">
        <authorList>
            <person name="Varghese N."/>
            <person name="Submissions S."/>
        </authorList>
    </citation>
    <scope>NUCLEOTIDE SEQUENCE [LARGE SCALE GENOMIC DNA]</scope>
    <source>
        <strain>GEY</strain>
        <strain evidence="11">DSM 9560</strain>
    </source>
</reference>
<dbReference type="Gene3D" id="3.40.50.2300">
    <property type="match status" value="1"/>
</dbReference>
<dbReference type="AlphaFoldDB" id="A0A1I2AL91"/>
<dbReference type="InterPro" id="IPR039420">
    <property type="entry name" value="WalR-like"/>
</dbReference>
<keyword evidence="11" id="KW-1185">Reference proteome</keyword>
<dbReference type="InterPro" id="IPR001789">
    <property type="entry name" value="Sig_transdc_resp-reg_receiver"/>
</dbReference>
<dbReference type="InterPro" id="IPR011006">
    <property type="entry name" value="CheY-like_superfamily"/>
</dbReference>
<keyword evidence="5" id="KW-0804">Transcription</keyword>
<dbReference type="InterPro" id="IPR001867">
    <property type="entry name" value="OmpR/PhoB-type_DNA-bd"/>
</dbReference>
<feature type="domain" description="OmpR/PhoB-type" evidence="9">
    <location>
        <begin position="127"/>
        <end position="225"/>
    </location>
</feature>
<dbReference type="RefSeq" id="WP_091538420.1">
    <property type="nucleotide sequence ID" value="NZ_FONY01000001.1"/>
</dbReference>
<organism evidence="10 11">
    <name type="scientific">Thermoflexibacter ruber</name>
    <dbReference type="NCBI Taxonomy" id="1003"/>
    <lineage>
        <taxon>Bacteria</taxon>
        <taxon>Pseudomonadati</taxon>
        <taxon>Bacteroidota</taxon>
        <taxon>Cytophagia</taxon>
        <taxon>Cytophagales</taxon>
        <taxon>Thermoflexibacteraceae</taxon>
        <taxon>Thermoflexibacter</taxon>
    </lineage>
</organism>
<keyword evidence="1 6" id="KW-0597">Phosphoprotein</keyword>
<dbReference type="GO" id="GO:0000976">
    <property type="term" value="F:transcription cis-regulatory region binding"/>
    <property type="evidence" value="ECO:0007669"/>
    <property type="project" value="TreeGrafter"/>
</dbReference>
<dbReference type="GO" id="GO:0000156">
    <property type="term" value="F:phosphorelay response regulator activity"/>
    <property type="evidence" value="ECO:0007669"/>
    <property type="project" value="TreeGrafter"/>
</dbReference>
<dbReference type="Gene3D" id="1.10.10.10">
    <property type="entry name" value="Winged helix-like DNA-binding domain superfamily/Winged helix DNA-binding domain"/>
    <property type="match status" value="1"/>
</dbReference>
<dbReference type="GO" id="GO:0006355">
    <property type="term" value="P:regulation of DNA-templated transcription"/>
    <property type="evidence" value="ECO:0007669"/>
    <property type="project" value="InterPro"/>
</dbReference>
<evidence type="ECO:0000256" key="4">
    <source>
        <dbReference type="ARBA" id="ARBA00023125"/>
    </source>
</evidence>
<evidence type="ECO:0000256" key="3">
    <source>
        <dbReference type="ARBA" id="ARBA00023015"/>
    </source>
</evidence>
<keyword evidence="2" id="KW-0902">Two-component regulatory system</keyword>
<dbReference type="SUPFAM" id="SSF52172">
    <property type="entry name" value="CheY-like"/>
    <property type="match status" value="1"/>
</dbReference>
<sequence>MVSILLLEDDLVMAAQIKQFLENQHFHCEVMHNGEVFLRERAKFHYDIFLLDINVPSVNGLEVCKRIRAEDKTTPILMLTAYGAVQDKVEAFNFGADDYLVKPFHFDELLARIKSLLRRSKNDLAQDEIIKIADLEINLTQMHVSRAGQTINLTLKEYKLLELLALAKGRVLSKQTIAEQVWDINFETGTNTIEVYISFLRNKIDKGFEPKLIHTRIGYGYYLKIEQE</sequence>
<dbReference type="CDD" id="cd00383">
    <property type="entry name" value="trans_reg_C"/>
    <property type="match status" value="1"/>
</dbReference>
<dbReference type="EMBL" id="FONY01000001">
    <property type="protein sequence ID" value="SFE43640.1"/>
    <property type="molecule type" value="Genomic_DNA"/>
</dbReference>
<proteinExistence type="predicted"/>
<evidence type="ECO:0000256" key="7">
    <source>
        <dbReference type="PROSITE-ProRule" id="PRU01091"/>
    </source>
</evidence>
<name>A0A1I2AL91_9BACT</name>
<evidence type="ECO:0000313" key="11">
    <source>
        <dbReference type="Proteomes" id="UP000199513"/>
    </source>
</evidence>
<evidence type="ECO:0000256" key="1">
    <source>
        <dbReference type="ARBA" id="ARBA00022553"/>
    </source>
</evidence>
<dbReference type="STRING" id="1003.SAMN04488541_1001182"/>
<dbReference type="Pfam" id="PF00486">
    <property type="entry name" value="Trans_reg_C"/>
    <property type="match status" value="1"/>
</dbReference>
<dbReference type="Proteomes" id="UP000199513">
    <property type="component" value="Unassembled WGS sequence"/>
</dbReference>
<feature type="modified residue" description="4-aspartylphosphate" evidence="6">
    <location>
        <position position="52"/>
    </location>
</feature>
<evidence type="ECO:0000313" key="10">
    <source>
        <dbReference type="EMBL" id="SFE43640.1"/>
    </source>
</evidence>
<evidence type="ECO:0000256" key="5">
    <source>
        <dbReference type="ARBA" id="ARBA00023163"/>
    </source>
</evidence>
<evidence type="ECO:0000256" key="6">
    <source>
        <dbReference type="PROSITE-ProRule" id="PRU00169"/>
    </source>
</evidence>
<evidence type="ECO:0000256" key="2">
    <source>
        <dbReference type="ARBA" id="ARBA00023012"/>
    </source>
</evidence>
<dbReference type="PROSITE" id="PS51755">
    <property type="entry name" value="OMPR_PHOB"/>
    <property type="match status" value="1"/>
</dbReference>
<keyword evidence="4 7" id="KW-0238">DNA-binding</keyword>
<dbReference type="PANTHER" id="PTHR48111:SF22">
    <property type="entry name" value="REGULATOR OF RPOS"/>
    <property type="match status" value="1"/>
</dbReference>
<dbReference type="Gene3D" id="6.10.250.690">
    <property type="match status" value="1"/>
</dbReference>
<feature type="DNA-binding region" description="OmpR/PhoB-type" evidence="7">
    <location>
        <begin position="127"/>
        <end position="225"/>
    </location>
</feature>
<keyword evidence="3" id="KW-0805">Transcription regulation</keyword>
<dbReference type="FunFam" id="1.10.10.10:FF:000005">
    <property type="entry name" value="Two-component system response regulator"/>
    <property type="match status" value="1"/>
</dbReference>
<dbReference type="OrthoDB" id="9790442at2"/>
<accession>A0A1I2AL91</accession>
<dbReference type="PROSITE" id="PS50110">
    <property type="entry name" value="RESPONSE_REGULATORY"/>
    <property type="match status" value="1"/>
</dbReference>
<dbReference type="Pfam" id="PF00072">
    <property type="entry name" value="Response_reg"/>
    <property type="match status" value="1"/>
</dbReference>
<dbReference type="InterPro" id="IPR036388">
    <property type="entry name" value="WH-like_DNA-bd_sf"/>
</dbReference>
<evidence type="ECO:0000259" key="8">
    <source>
        <dbReference type="PROSITE" id="PS50110"/>
    </source>
</evidence>
<dbReference type="GO" id="GO:0005829">
    <property type="term" value="C:cytosol"/>
    <property type="evidence" value="ECO:0007669"/>
    <property type="project" value="TreeGrafter"/>
</dbReference>
<dbReference type="SMART" id="SM00862">
    <property type="entry name" value="Trans_reg_C"/>
    <property type="match status" value="1"/>
</dbReference>
<evidence type="ECO:0000259" key="9">
    <source>
        <dbReference type="PROSITE" id="PS51755"/>
    </source>
</evidence>
<dbReference type="GO" id="GO:0032993">
    <property type="term" value="C:protein-DNA complex"/>
    <property type="evidence" value="ECO:0007669"/>
    <property type="project" value="TreeGrafter"/>
</dbReference>
<dbReference type="SMART" id="SM00448">
    <property type="entry name" value="REC"/>
    <property type="match status" value="1"/>
</dbReference>